<accession>A0AAD3H5H0</accession>
<evidence type="ECO:0000313" key="2">
    <source>
        <dbReference type="Proteomes" id="UP001054902"/>
    </source>
</evidence>
<evidence type="ECO:0000313" key="1">
    <source>
        <dbReference type="EMBL" id="GFH51125.1"/>
    </source>
</evidence>
<keyword evidence="2" id="KW-1185">Reference proteome</keyword>
<comment type="caution">
    <text evidence="1">The sequence shown here is derived from an EMBL/GenBank/DDBJ whole genome shotgun (WGS) entry which is preliminary data.</text>
</comment>
<proteinExistence type="predicted"/>
<protein>
    <submittedName>
        <fullName evidence="1">Uncharacterized protein</fullName>
    </submittedName>
</protein>
<sequence>MSIIKIPESVWRSAASNHRNRIKTLLQPGLTKREEQINSGNKRRGNRFVDDWTALDPVNPIYNFLIEYYGIKGAKGPRRLSRWAPDPNLLLEFTDRRNLKISDGHDTLDVIEGVSEDIYNIAMKESHGLGGIFLENANIDDIGGTLHLRGSIPLMSQENNDENSNKDPTMHGVLYNPGVFYNRHIDPSTYTDDEKKQLLKTIAPFQWYSSIMQTTLESEPILHCYGLHEWAMQYHPEGAEPPPSAKYQSALPLRVSREVINETVERKGISCTHVDALRFFAPAAGPLNHHGSSLERTDQLRLEQKACVHAHMDLLKIALKLQPFIDTELLGDVLEISLMARRLDVEASPYDATSYGAGIVPVETPEGRKMYRERQRELMSLAEPIRKRLLEAYSNFMILSFDESLLNAESAYVAPERNAKAEPSGLPWRKNLIEN</sequence>
<name>A0AAD3H5H0_9STRA</name>
<dbReference type="EMBL" id="BLLK01000045">
    <property type="protein sequence ID" value="GFH51125.1"/>
    <property type="molecule type" value="Genomic_DNA"/>
</dbReference>
<dbReference type="AlphaFoldDB" id="A0AAD3H5H0"/>
<dbReference type="Proteomes" id="UP001054902">
    <property type="component" value="Unassembled WGS sequence"/>
</dbReference>
<reference evidence="1 2" key="1">
    <citation type="journal article" date="2021" name="Sci. Rep.">
        <title>The genome of the diatom Chaetoceros tenuissimus carries an ancient integrated fragment of an extant virus.</title>
        <authorList>
            <person name="Hongo Y."/>
            <person name="Kimura K."/>
            <person name="Takaki Y."/>
            <person name="Yoshida Y."/>
            <person name="Baba S."/>
            <person name="Kobayashi G."/>
            <person name="Nagasaki K."/>
            <person name="Hano T."/>
            <person name="Tomaru Y."/>
        </authorList>
    </citation>
    <scope>NUCLEOTIDE SEQUENCE [LARGE SCALE GENOMIC DNA]</scope>
    <source>
        <strain evidence="1 2">NIES-3715</strain>
    </source>
</reference>
<gene>
    <name evidence="1" type="ORF">CTEN210_07601</name>
</gene>
<organism evidence="1 2">
    <name type="scientific">Chaetoceros tenuissimus</name>
    <dbReference type="NCBI Taxonomy" id="426638"/>
    <lineage>
        <taxon>Eukaryota</taxon>
        <taxon>Sar</taxon>
        <taxon>Stramenopiles</taxon>
        <taxon>Ochrophyta</taxon>
        <taxon>Bacillariophyta</taxon>
        <taxon>Coscinodiscophyceae</taxon>
        <taxon>Chaetocerotophycidae</taxon>
        <taxon>Chaetocerotales</taxon>
        <taxon>Chaetocerotaceae</taxon>
        <taxon>Chaetoceros</taxon>
    </lineage>
</organism>